<gene>
    <name evidence="5" type="ORF">HMPREF1120_06458</name>
</gene>
<dbReference type="PANTHER" id="PTHR43918:SF4">
    <property type="entry name" value="CARBOXYLIC ESTER HYDROLASE"/>
    <property type="match status" value="1"/>
</dbReference>
<feature type="signal peptide" evidence="3">
    <location>
        <begin position="1"/>
        <end position="21"/>
    </location>
</feature>
<dbReference type="RefSeq" id="XP_009158909.1">
    <property type="nucleotide sequence ID" value="XM_009160661.1"/>
</dbReference>
<evidence type="ECO:0000256" key="2">
    <source>
        <dbReference type="ARBA" id="ARBA00022801"/>
    </source>
</evidence>
<sequence>MLNMLYLLILTLSFLCGSAHGAFVTRQTNAPLVAIKNGSYTGLYNTMYNQDFFLGIPFAQPPVGNLRFRNPVSLNTTWQGVRNATEYSAECYGYGSDDWVLGNPVSEDCLTLNIIRPAGISEDAQLPVGVWIYGGGFFNGGSLDPRYNMSFIVEQSVAMGKPFIGVSLNYRLHAFGFLFGTEILKAGVTNLGFRDQRLALHWIQENIAAFGGDPSKVTIWGESAGGASVGLQTLAYGGRDDGLFRGAIEESGGPVTFARYVNASSFDQYYNNITRATNCSSASDTLACLRQVPIEALSAVFNSSVTAQVPSWGPQIDNDIIIESGTKQLQEGKFVKVPLLHGTNFDEGTAFATPGVNTTEQFIAAVMQDGPDNATAQTVAALYPDIPAIGIPATLSGRPPPSQASLGAQWKRECAYQGDLVEQAPRRLTSQSWASQNVSSWSYHFNVVVNGVPPTIGATHFQEVAFVFHNLQGLGYNTTVAVDPFANEPASFDSLAMIMSRVWVSFIVEGTPNGNNATSVQWPIYTLEAPQNIVFDVNSTNLLYAEPDYYRAEGIQYIQDRLASVYGR</sequence>
<reference evidence="5" key="1">
    <citation type="submission" date="2011-07" db="EMBL/GenBank/DDBJ databases">
        <title>The Genome Sequence of Exophiala (Wangiella) dermatitidis NIH/UT8656.</title>
        <authorList>
            <consortium name="The Broad Institute Genome Sequencing Platform"/>
            <person name="Cuomo C."/>
            <person name="Wang Z."/>
            <person name="Hunicke-Smith S."/>
            <person name="Szanislo P.J."/>
            <person name="Earl A."/>
            <person name="Young S.K."/>
            <person name="Zeng Q."/>
            <person name="Gargeya S."/>
            <person name="Fitzgerald M."/>
            <person name="Haas B."/>
            <person name="Abouelleil A."/>
            <person name="Alvarado L."/>
            <person name="Arachchi H.M."/>
            <person name="Berlin A."/>
            <person name="Brown A."/>
            <person name="Chapman S.B."/>
            <person name="Chen Z."/>
            <person name="Dunbar C."/>
            <person name="Freedman E."/>
            <person name="Gearin G."/>
            <person name="Gellesch M."/>
            <person name="Goldberg J."/>
            <person name="Griggs A."/>
            <person name="Gujja S."/>
            <person name="Heiman D."/>
            <person name="Howarth C."/>
            <person name="Larson L."/>
            <person name="Lui A."/>
            <person name="MacDonald P.J.P."/>
            <person name="Montmayeur A."/>
            <person name="Murphy C."/>
            <person name="Neiman D."/>
            <person name="Pearson M."/>
            <person name="Priest M."/>
            <person name="Roberts A."/>
            <person name="Saif S."/>
            <person name="Shea T."/>
            <person name="Shenoy N."/>
            <person name="Sisk P."/>
            <person name="Stolte C."/>
            <person name="Sykes S."/>
            <person name="Wortman J."/>
            <person name="Nusbaum C."/>
            <person name="Birren B."/>
        </authorList>
    </citation>
    <scope>NUCLEOTIDE SEQUENCE</scope>
    <source>
        <strain evidence="5">NIH/UT8656</strain>
    </source>
</reference>
<dbReference type="Proteomes" id="UP000007304">
    <property type="component" value="Unassembled WGS sequence"/>
</dbReference>
<dbReference type="GeneID" id="20311097"/>
<protein>
    <recommendedName>
        <fullName evidence="3">Carboxylic ester hydrolase</fullName>
        <ecNumber evidence="3">3.1.1.-</ecNumber>
    </recommendedName>
</protein>
<dbReference type="ESTHER" id="exodn-h6c4b2">
    <property type="family name" value="Fungal_carboxylesterase_lipase"/>
</dbReference>
<dbReference type="PROSITE" id="PS00122">
    <property type="entry name" value="CARBOXYLESTERASE_B_1"/>
    <property type="match status" value="1"/>
</dbReference>
<dbReference type="GO" id="GO:0052689">
    <property type="term" value="F:carboxylic ester hydrolase activity"/>
    <property type="evidence" value="ECO:0007669"/>
    <property type="project" value="TreeGrafter"/>
</dbReference>
<name>H6C4B2_EXODN</name>
<evidence type="ECO:0000256" key="3">
    <source>
        <dbReference type="RuleBase" id="RU361235"/>
    </source>
</evidence>
<dbReference type="EMBL" id="JH226134">
    <property type="protein sequence ID" value="EHY58448.1"/>
    <property type="molecule type" value="Genomic_DNA"/>
</dbReference>
<comment type="similarity">
    <text evidence="1 3">Belongs to the type-B carboxylesterase/lipase family.</text>
</comment>
<dbReference type="PANTHER" id="PTHR43918">
    <property type="entry name" value="ACETYLCHOLINESTERASE"/>
    <property type="match status" value="1"/>
</dbReference>
<evidence type="ECO:0000313" key="6">
    <source>
        <dbReference type="Proteomes" id="UP000007304"/>
    </source>
</evidence>
<dbReference type="InParanoid" id="H6C4B2"/>
<evidence type="ECO:0000256" key="1">
    <source>
        <dbReference type="ARBA" id="ARBA00005964"/>
    </source>
</evidence>
<dbReference type="InterPro" id="IPR002018">
    <property type="entry name" value="CarbesteraseB"/>
</dbReference>
<dbReference type="InterPro" id="IPR019819">
    <property type="entry name" value="Carboxylesterase_B_CS"/>
</dbReference>
<evidence type="ECO:0000313" key="5">
    <source>
        <dbReference type="EMBL" id="EHY58448.1"/>
    </source>
</evidence>
<dbReference type="STRING" id="858893.H6C4B2"/>
<keyword evidence="2 3" id="KW-0378">Hydrolase</keyword>
<organism evidence="5 6">
    <name type="scientific">Exophiala dermatitidis (strain ATCC 34100 / CBS 525.76 / NIH/UT8656)</name>
    <name type="common">Black yeast</name>
    <name type="synonym">Wangiella dermatitidis</name>
    <dbReference type="NCBI Taxonomy" id="858893"/>
    <lineage>
        <taxon>Eukaryota</taxon>
        <taxon>Fungi</taxon>
        <taxon>Dikarya</taxon>
        <taxon>Ascomycota</taxon>
        <taxon>Pezizomycotina</taxon>
        <taxon>Eurotiomycetes</taxon>
        <taxon>Chaetothyriomycetidae</taxon>
        <taxon>Chaetothyriales</taxon>
        <taxon>Herpotrichiellaceae</taxon>
        <taxon>Exophiala</taxon>
    </lineage>
</organism>
<keyword evidence="6" id="KW-1185">Reference proteome</keyword>
<dbReference type="Pfam" id="PF00135">
    <property type="entry name" value="COesterase"/>
    <property type="match status" value="1"/>
</dbReference>
<dbReference type="InterPro" id="IPR019826">
    <property type="entry name" value="Carboxylesterase_B_AS"/>
</dbReference>
<dbReference type="HOGENOM" id="CLU_006586_10_6_1"/>
<dbReference type="VEuPathDB" id="FungiDB:HMPREF1120_06458"/>
<dbReference type="PROSITE" id="PS00941">
    <property type="entry name" value="CARBOXYLESTERASE_B_2"/>
    <property type="match status" value="1"/>
</dbReference>
<dbReference type="OMA" id="MMSRMWV"/>
<accession>H6C4B2</accession>
<dbReference type="EC" id="3.1.1.-" evidence="3"/>
<keyword evidence="3" id="KW-0732">Signal</keyword>
<evidence type="ECO:0000259" key="4">
    <source>
        <dbReference type="Pfam" id="PF00135"/>
    </source>
</evidence>
<dbReference type="eggNOG" id="KOG4389">
    <property type="taxonomic scope" value="Eukaryota"/>
</dbReference>
<dbReference type="OrthoDB" id="408631at2759"/>
<dbReference type="SUPFAM" id="SSF53474">
    <property type="entry name" value="alpha/beta-Hydrolases"/>
    <property type="match status" value="1"/>
</dbReference>
<dbReference type="Gene3D" id="3.40.50.1820">
    <property type="entry name" value="alpha/beta hydrolase"/>
    <property type="match status" value="1"/>
</dbReference>
<dbReference type="AlphaFoldDB" id="H6C4B2"/>
<proteinExistence type="inferred from homology"/>
<feature type="chain" id="PRO_5005134477" description="Carboxylic ester hydrolase" evidence="3">
    <location>
        <begin position="22"/>
        <end position="568"/>
    </location>
</feature>
<dbReference type="InterPro" id="IPR029058">
    <property type="entry name" value="AB_hydrolase_fold"/>
</dbReference>
<feature type="domain" description="Carboxylesterase type B" evidence="4">
    <location>
        <begin position="30"/>
        <end position="538"/>
    </location>
</feature>
<dbReference type="InterPro" id="IPR050654">
    <property type="entry name" value="AChE-related_enzymes"/>
</dbReference>